<evidence type="ECO:0008006" key="4">
    <source>
        <dbReference type="Google" id="ProtNLM"/>
    </source>
</evidence>
<feature type="signal peptide" evidence="1">
    <location>
        <begin position="1"/>
        <end position="19"/>
    </location>
</feature>
<reference evidence="3" key="1">
    <citation type="journal article" date="2015" name="Genome Announc.">
        <title>Draft genome sequence of Talaromyces cellulolyticus strain Y-94, a source of lignocellulosic biomass-degrading enzymes.</title>
        <authorList>
            <person name="Fujii T."/>
            <person name="Koike H."/>
            <person name="Sawayama S."/>
            <person name="Yano S."/>
            <person name="Inoue H."/>
        </authorList>
    </citation>
    <scope>NUCLEOTIDE SEQUENCE [LARGE SCALE GENOMIC DNA]</scope>
    <source>
        <strain evidence="3">Y-94</strain>
    </source>
</reference>
<dbReference type="Proteomes" id="UP000053095">
    <property type="component" value="Unassembled WGS sequence"/>
</dbReference>
<protein>
    <recommendedName>
        <fullName evidence="4">Secreted protein</fullName>
    </recommendedName>
</protein>
<dbReference type="AlphaFoldDB" id="A0A0B8MY19"/>
<name>A0A0B8MY19_TALPI</name>
<dbReference type="EMBL" id="DF933807">
    <property type="protein sequence ID" value="GAM33623.1"/>
    <property type="molecule type" value="Genomic_DNA"/>
</dbReference>
<proteinExistence type="predicted"/>
<organism evidence="2 3">
    <name type="scientific">Talaromyces pinophilus</name>
    <name type="common">Penicillium pinophilum</name>
    <dbReference type="NCBI Taxonomy" id="128442"/>
    <lineage>
        <taxon>Eukaryota</taxon>
        <taxon>Fungi</taxon>
        <taxon>Dikarya</taxon>
        <taxon>Ascomycota</taxon>
        <taxon>Pezizomycotina</taxon>
        <taxon>Eurotiomycetes</taxon>
        <taxon>Eurotiomycetidae</taxon>
        <taxon>Eurotiales</taxon>
        <taxon>Trichocomaceae</taxon>
        <taxon>Talaromyces</taxon>
        <taxon>Talaromyces sect. Talaromyces</taxon>
    </lineage>
</organism>
<evidence type="ECO:0000313" key="2">
    <source>
        <dbReference type="EMBL" id="GAM33623.1"/>
    </source>
</evidence>
<evidence type="ECO:0000256" key="1">
    <source>
        <dbReference type="SAM" id="SignalP"/>
    </source>
</evidence>
<evidence type="ECO:0000313" key="3">
    <source>
        <dbReference type="Proteomes" id="UP000053095"/>
    </source>
</evidence>
<gene>
    <name evidence="2" type="ORF">TCE0_011r00661</name>
</gene>
<keyword evidence="3" id="KW-1185">Reference proteome</keyword>
<feature type="chain" id="PRO_5002121092" description="Secreted protein" evidence="1">
    <location>
        <begin position="20"/>
        <end position="101"/>
    </location>
</feature>
<keyword evidence="1" id="KW-0732">Signal</keyword>
<accession>A0A0B8MY19</accession>
<sequence>MGPLRDLSFLLVLLDVVCSADIRLFVTEPGEVERSEEVEEDGVGNHEALLFKAEPAAAHVILLDEVVASADLVVVEAAGDHDILLGFDFDADDVDEINDFS</sequence>